<dbReference type="Proteomes" id="UP000002019">
    <property type="component" value="Chromosome"/>
</dbReference>
<dbReference type="SMART" id="SM00382">
    <property type="entry name" value="AAA"/>
    <property type="match status" value="1"/>
</dbReference>
<name>B0VIR8_CLOAI</name>
<dbReference type="OrthoDB" id="9787851at2"/>
<dbReference type="PANTHER" id="PTHR42794:SF2">
    <property type="entry name" value="ABC TRANSPORTER ATP-BINDING PROTEIN"/>
    <property type="match status" value="1"/>
</dbReference>
<dbReference type="RefSeq" id="WP_015423839.1">
    <property type="nucleotide sequence ID" value="NC_020449.1"/>
</dbReference>
<dbReference type="eggNOG" id="COG1120">
    <property type="taxonomic scope" value="Bacteria"/>
</dbReference>
<dbReference type="GO" id="GO:0016887">
    <property type="term" value="F:ATP hydrolysis activity"/>
    <property type="evidence" value="ECO:0007669"/>
    <property type="project" value="InterPro"/>
</dbReference>
<dbReference type="STRING" id="459349.CLOAM0064"/>
<evidence type="ECO:0000256" key="3">
    <source>
        <dbReference type="ARBA" id="ARBA00022840"/>
    </source>
</evidence>
<dbReference type="InterPro" id="IPR003593">
    <property type="entry name" value="AAA+_ATPase"/>
</dbReference>
<accession>B0VIR8</accession>
<dbReference type="GO" id="GO:0005524">
    <property type="term" value="F:ATP binding"/>
    <property type="evidence" value="ECO:0007669"/>
    <property type="project" value="UniProtKB-KW"/>
</dbReference>
<dbReference type="InterPro" id="IPR027417">
    <property type="entry name" value="P-loop_NTPase"/>
</dbReference>
<dbReference type="PROSITE" id="PS50893">
    <property type="entry name" value="ABC_TRANSPORTER_2"/>
    <property type="match status" value="1"/>
</dbReference>
<keyword evidence="3" id="KW-0067">ATP-binding</keyword>
<dbReference type="HOGENOM" id="CLU_000604_1_11_0"/>
<keyword evidence="1" id="KW-0813">Transport</keyword>
<protein>
    <submittedName>
        <fullName evidence="5">ABC transporter related</fullName>
        <ecNumber evidence="5">3.6.3.28</ecNumber>
    </submittedName>
</protein>
<dbReference type="PROSITE" id="PS00211">
    <property type="entry name" value="ABC_TRANSPORTER_1"/>
    <property type="match status" value="1"/>
</dbReference>
<organism evidence="5 6">
    <name type="scientific">Cloacimonas acidaminovorans (strain Evry)</name>
    <dbReference type="NCBI Taxonomy" id="459349"/>
    <lineage>
        <taxon>Bacteria</taxon>
        <taxon>Pseudomonadati</taxon>
        <taxon>Candidatus Cloacimonadota</taxon>
        <taxon>Candidatus Cloacimonadia</taxon>
        <taxon>Candidatus Cloacimonadales</taxon>
        <taxon>Candidatus Cloacimonadaceae</taxon>
        <taxon>Candidatus Cloacimonas</taxon>
    </lineage>
</organism>
<dbReference type="CDD" id="cd03214">
    <property type="entry name" value="ABC_Iron-Siderophores_B12_Hemin"/>
    <property type="match status" value="1"/>
</dbReference>
<dbReference type="Gene3D" id="3.40.50.300">
    <property type="entry name" value="P-loop containing nucleotide triphosphate hydrolases"/>
    <property type="match status" value="1"/>
</dbReference>
<keyword evidence="2" id="KW-0547">Nucleotide-binding</keyword>
<reference evidence="5 6" key="1">
    <citation type="journal article" date="2008" name="J. Bacteriol.">
        <title>'Candidatus Cloacamonas acidaminovorans': genome sequence reconstruction provides a first glimpse of a new bacterial division.</title>
        <authorList>
            <person name="Pelletier E."/>
            <person name="Kreimeyer A."/>
            <person name="Bocs S."/>
            <person name="Rouy Z."/>
            <person name="Gyapay G."/>
            <person name="Chouari R."/>
            <person name="Riviere D."/>
            <person name="Ganesan A."/>
            <person name="Daegelen P."/>
            <person name="Sghir A."/>
            <person name="Cohen G.N."/>
            <person name="Medigue C."/>
            <person name="Weissenbach J."/>
            <person name="Le Paslier D."/>
        </authorList>
    </citation>
    <scope>NUCLEOTIDE SEQUENCE [LARGE SCALE GENOMIC DNA]</scope>
    <source>
        <strain evidence="6">Evry</strain>
    </source>
</reference>
<keyword evidence="6" id="KW-1185">Reference proteome</keyword>
<dbReference type="EC" id="3.6.3.28" evidence="5"/>
<evidence type="ECO:0000313" key="5">
    <source>
        <dbReference type="EMBL" id="CAO79978.1"/>
    </source>
</evidence>
<dbReference type="PANTHER" id="PTHR42794">
    <property type="entry name" value="HEMIN IMPORT ATP-BINDING PROTEIN HMUV"/>
    <property type="match status" value="1"/>
</dbReference>
<sequence>MIVLKNVTCGYQDFPVLQDISLQIESGEFCALLGPNGAGKSTLLYTIMGYLKPSEGSVTIFGKEIASVKHSWLAKQLAFVPQETRSEFDHTVQETVLMGRYPYLGLLQSYSSEDFDTVDSVLEELKLLELKHRWLSEISGGEKQRVLIARALVQQTPFILLDESLSQLDINYQIEIMKLLKAIHSKENKTVLIVSHNLNLAANYAERLIFLKEGKILAAGKPELLMQKETLKELFTIELDIMQNPHSGRPNIIYP</sequence>
<dbReference type="KEGG" id="caci:CLOAM0064"/>
<dbReference type="Pfam" id="PF00005">
    <property type="entry name" value="ABC_tran"/>
    <property type="match status" value="1"/>
</dbReference>
<evidence type="ECO:0000256" key="1">
    <source>
        <dbReference type="ARBA" id="ARBA00022448"/>
    </source>
</evidence>
<proteinExistence type="predicted"/>
<evidence type="ECO:0000259" key="4">
    <source>
        <dbReference type="PROSITE" id="PS50893"/>
    </source>
</evidence>
<keyword evidence="5" id="KW-0378">Hydrolase</keyword>
<dbReference type="EMBL" id="CU466930">
    <property type="protein sequence ID" value="CAO79978.1"/>
    <property type="molecule type" value="Genomic_DNA"/>
</dbReference>
<dbReference type="AlphaFoldDB" id="B0VIR8"/>
<gene>
    <name evidence="5" type="ordered locus">CLOAM0064</name>
</gene>
<evidence type="ECO:0000313" key="6">
    <source>
        <dbReference type="Proteomes" id="UP000002019"/>
    </source>
</evidence>
<dbReference type="InterPro" id="IPR003439">
    <property type="entry name" value="ABC_transporter-like_ATP-bd"/>
</dbReference>
<feature type="domain" description="ABC transporter" evidence="4">
    <location>
        <begin position="2"/>
        <end position="238"/>
    </location>
</feature>
<dbReference type="FunFam" id="3.40.50.300:FF:000134">
    <property type="entry name" value="Iron-enterobactin ABC transporter ATP-binding protein"/>
    <property type="match status" value="1"/>
</dbReference>
<dbReference type="InterPro" id="IPR017871">
    <property type="entry name" value="ABC_transporter-like_CS"/>
</dbReference>
<dbReference type="SUPFAM" id="SSF52540">
    <property type="entry name" value="P-loop containing nucleoside triphosphate hydrolases"/>
    <property type="match status" value="1"/>
</dbReference>
<evidence type="ECO:0000256" key="2">
    <source>
        <dbReference type="ARBA" id="ARBA00022741"/>
    </source>
</evidence>